<proteinExistence type="predicted"/>
<protein>
    <recommendedName>
        <fullName evidence="1">DUF7716 domain-containing protein</fullName>
    </recommendedName>
</protein>
<name>A0A7V8IFW9_9GAMM</name>
<evidence type="ECO:0000313" key="2">
    <source>
        <dbReference type="EMBL" id="KHN49249.1"/>
    </source>
</evidence>
<dbReference type="AlphaFoldDB" id="A0A7V8IFW9"/>
<gene>
    <name evidence="2" type="ORF">OI69_18500</name>
</gene>
<reference evidence="2 3" key="1">
    <citation type="submission" date="2014-10" db="EMBL/GenBank/DDBJ databases">
        <title>Genome sequence of Pectobacterium carotovorum M022.</title>
        <authorList>
            <person name="Chan K.-G."/>
            <person name="Tan W.-S."/>
        </authorList>
    </citation>
    <scope>NUCLEOTIDE SEQUENCE [LARGE SCALE GENOMIC DNA]</scope>
    <source>
        <strain evidence="2 3">M022</strain>
    </source>
</reference>
<dbReference type="Proteomes" id="UP000053038">
    <property type="component" value="Unassembled WGS sequence"/>
</dbReference>
<dbReference type="RefSeq" id="WP_039354053.1">
    <property type="nucleotide sequence ID" value="NZ_JSXC01000075.1"/>
</dbReference>
<feature type="domain" description="DUF7716" evidence="1">
    <location>
        <begin position="5"/>
        <end position="105"/>
    </location>
</feature>
<dbReference type="InterPro" id="IPR056133">
    <property type="entry name" value="DUF7716"/>
</dbReference>
<keyword evidence="3" id="KW-1185">Reference proteome</keyword>
<dbReference type="EMBL" id="JSXC01000075">
    <property type="protein sequence ID" value="KHN49249.1"/>
    <property type="molecule type" value="Genomic_DNA"/>
</dbReference>
<organism evidence="2 3">
    <name type="scientific">Pectobacterium fontis</name>
    <dbReference type="NCBI Taxonomy" id="2558042"/>
    <lineage>
        <taxon>Bacteria</taxon>
        <taxon>Pseudomonadati</taxon>
        <taxon>Pseudomonadota</taxon>
        <taxon>Gammaproteobacteria</taxon>
        <taxon>Enterobacterales</taxon>
        <taxon>Pectobacteriaceae</taxon>
        <taxon>Pectobacterium</taxon>
    </lineage>
</organism>
<dbReference type="Pfam" id="PF24832">
    <property type="entry name" value="DUF7716"/>
    <property type="match status" value="1"/>
</dbReference>
<evidence type="ECO:0000313" key="3">
    <source>
        <dbReference type="Proteomes" id="UP000053038"/>
    </source>
</evidence>
<sequence>MVQKNLREVLRDAGNIDWRLALYLPKNVSSWSLDSLVMVEDPDDVDSDDPDEDPDVVKDAGYRYVMGIQSIQGIVNNANLQKNNVLDEDLFKAFIYYFENDAFIKL</sequence>
<comment type="caution">
    <text evidence="2">The sequence shown here is derived from an EMBL/GenBank/DDBJ whole genome shotgun (WGS) entry which is preliminary data.</text>
</comment>
<evidence type="ECO:0000259" key="1">
    <source>
        <dbReference type="Pfam" id="PF24832"/>
    </source>
</evidence>
<accession>A0A7V8IFW9</accession>
<dbReference type="OrthoDB" id="6425046at2"/>